<dbReference type="InterPro" id="IPR041122">
    <property type="entry name" value="RecJ_OB"/>
</dbReference>
<dbReference type="AlphaFoldDB" id="A0A1F4VYW6"/>
<dbReference type="Pfam" id="PF02272">
    <property type="entry name" value="DHHA1"/>
    <property type="match status" value="1"/>
</dbReference>
<dbReference type="PANTHER" id="PTHR30255:SF2">
    <property type="entry name" value="SINGLE-STRANDED-DNA-SPECIFIC EXONUCLEASE RECJ"/>
    <property type="match status" value="1"/>
</dbReference>
<keyword evidence="3" id="KW-0540">Nuclease</keyword>
<reference evidence="9 10" key="1">
    <citation type="journal article" date="2016" name="Nat. Commun.">
        <title>Thousands of microbial genomes shed light on interconnected biogeochemical processes in an aquifer system.</title>
        <authorList>
            <person name="Anantharaman K."/>
            <person name="Brown C.T."/>
            <person name="Hug L.A."/>
            <person name="Sharon I."/>
            <person name="Castelle C.J."/>
            <person name="Probst A.J."/>
            <person name="Thomas B.C."/>
            <person name="Singh A."/>
            <person name="Wilkins M.J."/>
            <person name="Karaoz U."/>
            <person name="Brodie E.L."/>
            <person name="Williams K.H."/>
            <person name="Hubbard S.S."/>
            <person name="Banfield J.F."/>
        </authorList>
    </citation>
    <scope>NUCLEOTIDE SEQUENCE [LARGE SCALE GENOMIC DNA]</scope>
</reference>
<dbReference type="Gene3D" id="2.40.50.460">
    <property type="match status" value="1"/>
</dbReference>
<dbReference type="Proteomes" id="UP000176614">
    <property type="component" value="Unassembled WGS sequence"/>
</dbReference>
<dbReference type="GO" id="GO:0006310">
    <property type="term" value="P:DNA recombination"/>
    <property type="evidence" value="ECO:0007669"/>
    <property type="project" value="InterPro"/>
</dbReference>
<dbReference type="EMBL" id="MEVT01000022">
    <property type="protein sequence ID" value="OGC62290.1"/>
    <property type="molecule type" value="Genomic_DNA"/>
</dbReference>
<evidence type="ECO:0000256" key="3">
    <source>
        <dbReference type="ARBA" id="ARBA00022722"/>
    </source>
</evidence>
<dbReference type="InterPro" id="IPR004610">
    <property type="entry name" value="RecJ"/>
</dbReference>
<sequence>MPQKWVISGVYNPTNDLAEQILLQRGITDIKAFLNPPTFNESFKLLPEEFVESLKSATKIIKDAIAKETPIIIHGDYDADGVCATAILFNTLKKELNYQNTFFFIPNRFVHSYGLTELSIDDALKLVSGKRALIVTVDGGITANDAVDYAKKIGQQIIITDHHQKPAHLPNADEIVWSDSVVGAALAWILSKSLGSKSKAGVALAALATVTDIQPLLGFNRAIVKAGLSVINTEPPLGLAQLIKTSGNEGKKISNYELGWVIGPRINATGRLIDAVEAVKLFTEEDPSVVEDIAQKLHEINIDRQDKTLQMYELAGQFDLKNLPKVVIAYHEDFHEGIIGLVAAKITQKYYRPSIVMSINEEMAKGSVRSVPGVDIIAFLRNFEDMFESLGGHPGAAGFSINKNKITELEGKVVKLANSCILDDDLVRTVEVDIELPLEAIDIELVQNLEKLQPFGVGNREPVFAVTGVKVKNIDIIGKSAQHVKLTVTAGKKDYKAIYFNGKQACESLCLGDIVDLAFTLKINEFNNKRSVDLVVVDIKIP</sequence>
<dbReference type="InterPro" id="IPR003156">
    <property type="entry name" value="DHHA1_dom"/>
</dbReference>
<dbReference type="Pfam" id="PF01368">
    <property type="entry name" value="DHH"/>
    <property type="match status" value="1"/>
</dbReference>
<accession>A0A1F4VYW6</accession>
<feature type="domain" description="RecJ OB" evidence="8">
    <location>
        <begin position="432"/>
        <end position="538"/>
    </location>
</feature>
<proteinExistence type="inferred from homology"/>
<comment type="caution">
    <text evidence="9">The sequence shown here is derived from an EMBL/GenBank/DDBJ whole genome shotgun (WGS) entry which is preliminary data.</text>
</comment>
<dbReference type="InterPro" id="IPR038763">
    <property type="entry name" value="DHH_sf"/>
</dbReference>
<evidence type="ECO:0000256" key="1">
    <source>
        <dbReference type="ARBA" id="ARBA00005915"/>
    </source>
</evidence>
<protein>
    <recommendedName>
        <fullName evidence="2">Single-stranded-DNA-specific exonuclease RecJ</fullName>
    </recommendedName>
</protein>
<comment type="similarity">
    <text evidence="1">Belongs to the RecJ family.</text>
</comment>
<evidence type="ECO:0000313" key="9">
    <source>
        <dbReference type="EMBL" id="OGC62290.1"/>
    </source>
</evidence>
<feature type="domain" description="DHHA1" evidence="7">
    <location>
        <begin position="325"/>
        <end position="409"/>
    </location>
</feature>
<evidence type="ECO:0000256" key="4">
    <source>
        <dbReference type="ARBA" id="ARBA00022801"/>
    </source>
</evidence>
<dbReference type="Pfam" id="PF17768">
    <property type="entry name" value="RecJ_OB"/>
    <property type="match status" value="1"/>
</dbReference>
<evidence type="ECO:0000259" key="8">
    <source>
        <dbReference type="Pfam" id="PF17768"/>
    </source>
</evidence>
<evidence type="ECO:0000313" key="10">
    <source>
        <dbReference type="Proteomes" id="UP000176614"/>
    </source>
</evidence>
<gene>
    <name evidence="9" type="ORF">A2264_03320</name>
</gene>
<dbReference type="Gene3D" id="3.90.1640.30">
    <property type="match status" value="1"/>
</dbReference>
<evidence type="ECO:0000259" key="7">
    <source>
        <dbReference type="Pfam" id="PF02272"/>
    </source>
</evidence>
<dbReference type="NCBIfam" id="TIGR00644">
    <property type="entry name" value="recJ"/>
    <property type="match status" value="1"/>
</dbReference>
<keyword evidence="4" id="KW-0378">Hydrolase</keyword>
<organism evidence="9 10">
    <name type="scientific">candidate division WWE3 bacterium RIFOXYA2_FULL_46_9</name>
    <dbReference type="NCBI Taxonomy" id="1802636"/>
    <lineage>
        <taxon>Bacteria</taxon>
        <taxon>Katanobacteria</taxon>
    </lineage>
</organism>
<name>A0A1F4VYW6_UNCKA</name>
<dbReference type="GO" id="GO:0008409">
    <property type="term" value="F:5'-3' exonuclease activity"/>
    <property type="evidence" value="ECO:0007669"/>
    <property type="project" value="InterPro"/>
</dbReference>
<evidence type="ECO:0000256" key="2">
    <source>
        <dbReference type="ARBA" id="ARBA00019841"/>
    </source>
</evidence>
<dbReference type="PANTHER" id="PTHR30255">
    <property type="entry name" value="SINGLE-STRANDED-DNA-SPECIFIC EXONUCLEASE RECJ"/>
    <property type="match status" value="1"/>
</dbReference>
<dbReference type="GO" id="GO:0006281">
    <property type="term" value="P:DNA repair"/>
    <property type="evidence" value="ECO:0007669"/>
    <property type="project" value="InterPro"/>
</dbReference>
<evidence type="ECO:0000259" key="6">
    <source>
        <dbReference type="Pfam" id="PF01368"/>
    </source>
</evidence>
<dbReference type="InterPro" id="IPR051673">
    <property type="entry name" value="SSDNA_exonuclease_RecJ"/>
</dbReference>
<dbReference type="GO" id="GO:0003676">
    <property type="term" value="F:nucleic acid binding"/>
    <property type="evidence" value="ECO:0007669"/>
    <property type="project" value="InterPro"/>
</dbReference>
<feature type="domain" description="DDH" evidence="6">
    <location>
        <begin position="71"/>
        <end position="182"/>
    </location>
</feature>
<dbReference type="SUPFAM" id="SSF64182">
    <property type="entry name" value="DHH phosphoesterases"/>
    <property type="match status" value="1"/>
</dbReference>
<keyword evidence="5 9" id="KW-0269">Exonuclease</keyword>
<evidence type="ECO:0000256" key="5">
    <source>
        <dbReference type="ARBA" id="ARBA00022839"/>
    </source>
</evidence>
<dbReference type="InterPro" id="IPR001667">
    <property type="entry name" value="DDH_dom"/>
</dbReference>